<evidence type="ECO:0000256" key="9">
    <source>
        <dbReference type="RuleBase" id="RU000492"/>
    </source>
</evidence>
<feature type="domain" description="DEAD-box RNA helicase Q" evidence="14">
    <location>
        <begin position="198"/>
        <end position="226"/>
    </location>
</feature>
<feature type="region of interest" description="Disordered" evidence="11">
    <location>
        <begin position="72"/>
        <end position="123"/>
    </location>
</feature>
<dbReference type="SMART" id="SM00487">
    <property type="entry name" value="DEXDc"/>
    <property type="match status" value="1"/>
</dbReference>
<dbReference type="SUPFAM" id="SSF52540">
    <property type="entry name" value="P-loop containing nucleoside triphosphate hydrolases"/>
    <property type="match status" value="1"/>
</dbReference>
<evidence type="ECO:0000256" key="5">
    <source>
        <dbReference type="ARBA" id="ARBA00022806"/>
    </source>
</evidence>
<keyword evidence="17" id="KW-1185">Reference proteome</keyword>
<feature type="region of interest" description="Disordered" evidence="11">
    <location>
        <begin position="147"/>
        <end position="181"/>
    </location>
</feature>
<dbReference type="Gene3D" id="3.40.50.300">
    <property type="entry name" value="P-loop containing nucleotide triphosphate hydrolases"/>
    <property type="match status" value="2"/>
</dbReference>
<dbReference type="PROSITE" id="PS51195">
    <property type="entry name" value="Q_MOTIF"/>
    <property type="match status" value="1"/>
</dbReference>
<keyword evidence="4 9" id="KW-0378">Hydrolase</keyword>
<comment type="catalytic activity">
    <reaction evidence="10">
        <text>ATP + H2O = ADP + phosphate + H(+)</text>
        <dbReference type="Rhea" id="RHEA:13065"/>
        <dbReference type="ChEBI" id="CHEBI:15377"/>
        <dbReference type="ChEBI" id="CHEBI:15378"/>
        <dbReference type="ChEBI" id="CHEBI:30616"/>
        <dbReference type="ChEBI" id="CHEBI:43474"/>
        <dbReference type="ChEBI" id="CHEBI:456216"/>
        <dbReference type="EC" id="3.6.4.13"/>
    </reaction>
</comment>
<evidence type="ECO:0000313" key="15">
    <source>
        <dbReference type="EMBL" id="KAA6413334.1"/>
    </source>
</evidence>
<feature type="compositionally biased region" description="Basic and acidic residues" evidence="11">
    <location>
        <begin position="1"/>
        <end position="13"/>
    </location>
</feature>
<dbReference type="Pfam" id="PF00271">
    <property type="entry name" value="Helicase_C"/>
    <property type="match status" value="1"/>
</dbReference>
<dbReference type="InterPro" id="IPR027417">
    <property type="entry name" value="P-loop_NTPase"/>
</dbReference>
<dbReference type="Pfam" id="PF00270">
    <property type="entry name" value="DEAD"/>
    <property type="match status" value="1"/>
</dbReference>
<dbReference type="InterPro" id="IPR001650">
    <property type="entry name" value="Helicase_C-like"/>
</dbReference>
<proteinExistence type="inferred from homology"/>
<keyword evidence="3 9" id="KW-0547">Nucleotide-binding</keyword>
<dbReference type="EC" id="3.6.4.13" evidence="10"/>
<dbReference type="GO" id="GO:0003724">
    <property type="term" value="F:RNA helicase activity"/>
    <property type="evidence" value="ECO:0007669"/>
    <property type="project" value="UniProtKB-EC"/>
</dbReference>
<dbReference type="GO" id="GO:0006364">
    <property type="term" value="P:rRNA processing"/>
    <property type="evidence" value="ECO:0007669"/>
    <property type="project" value="UniProtKB-KW"/>
</dbReference>
<dbReference type="PROSITE" id="PS00039">
    <property type="entry name" value="DEAD_ATP_HELICASE"/>
    <property type="match status" value="1"/>
</dbReference>
<dbReference type="GO" id="GO:0016787">
    <property type="term" value="F:hydrolase activity"/>
    <property type="evidence" value="ECO:0007669"/>
    <property type="project" value="UniProtKB-KW"/>
</dbReference>
<accession>A0A1W5CUQ2</accession>
<evidence type="ECO:0000256" key="11">
    <source>
        <dbReference type="SAM" id="MobiDB-lite"/>
    </source>
</evidence>
<keyword evidence="2" id="KW-0698">rRNA processing</keyword>
<evidence type="ECO:0000313" key="16">
    <source>
        <dbReference type="EMBL" id="SLM34578.1"/>
    </source>
</evidence>
<dbReference type="PROSITE" id="PS51194">
    <property type="entry name" value="HELICASE_CTER"/>
    <property type="match status" value="1"/>
</dbReference>
<feature type="domain" description="Helicase C-terminal" evidence="13">
    <location>
        <begin position="491"/>
        <end position="645"/>
    </location>
</feature>
<dbReference type="EMBL" id="FWEW01000347">
    <property type="protein sequence ID" value="SLM34578.1"/>
    <property type="molecule type" value="Genomic_DNA"/>
</dbReference>
<evidence type="ECO:0000256" key="6">
    <source>
        <dbReference type="ARBA" id="ARBA00022840"/>
    </source>
</evidence>
<evidence type="ECO:0000256" key="8">
    <source>
        <dbReference type="PROSITE-ProRule" id="PRU00552"/>
    </source>
</evidence>
<dbReference type="GO" id="GO:0005524">
    <property type="term" value="F:ATP binding"/>
    <property type="evidence" value="ECO:0007669"/>
    <property type="project" value="UniProtKB-UniRule"/>
</dbReference>
<evidence type="ECO:0000256" key="3">
    <source>
        <dbReference type="ARBA" id="ARBA00022741"/>
    </source>
</evidence>
<dbReference type="CDD" id="cd17946">
    <property type="entry name" value="DEADc_DDX24"/>
    <property type="match status" value="1"/>
</dbReference>
<dbReference type="PANTHER" id="PTHR24031">
    <property type="entry name" value="RNA HELICASE"/>
    <property type="match status" value="1"/>
</dbReference>
<dbReference type="OrthoDB" id="4310724at2759"/>
<dbReference type="SMART" id="SM00490">
    <property type="entry name" value="HELICc"/>
    <property type="match status" value="1"/>
</dbReference>
<dbReference type="GO" id="GO:0003723">
    <property type="term" value="F:RNA binding"/>
    <property type="evidence" value="ECO:0007669"/>
    <property type="project" value="UniProtKB-UniRule"/>
</dbReference>
<reference evidence="16" key="1">
    <citation type="submission" date="2017-03" db="EMBL/GenBank/DDBJ databases">
        <authorList>
            <person name="Afonso C.L."/>
            <person name="Miller P.J."/>
            <person name="Scott M.A."/>
            <person name="Spackman E."/>
            <person name="Goraichik I."/>
            <person name="Dimitrov K.M."/>
            <person name="Suarez D.L."/>
            <person name="Swayne D.E."/>
        </authorList>
    </citation>
    <scope>NUCLEOTIDE SEQUENCE [LARGE SCALE GENOMIC DNA]</scope>
</reference>
<dbReference type="EMBL" id="VXIT01000004">
    <property type="protein sequence ID" value="KAA6413334.1"/>
    <property type="molecule type" value="Genomic_DNA"/>
</dbReference>
<evidence type="ECO:0000259" key="13">
    <source>
        <dbReference type="PROSITE" id="PS51194"/>
    </source>
</evidence>
<evidence type="ECO:0000313" key="17">
    <source>
        <dbReference type="Proteomes" id="UP000192927"/>
    </source>
</evidence>
<gene>
    <name evidence="15" type="ORF">FRX48_03080</name>
</gene>
<evidence type="ECO:0000256" key="4">
    <source>
        <dbReference type="ARBA" id="ARBA00022801"/>
    </source>
</evidence>
<feature type="compositionally biased region" description="Basic and acidic residues" evidence="11">
    <location>
        <begin position="72"/>
        <end position="82"/>
    </location>
</feature>
<dbReference type="InterPro" id="IPR014014">
    <property type="entry name" value="RNA_helicase_DEAD_Q_motif"/>
</dbReference>
<name>A0A1W5CUQ2_9LECA</name>
<evidence type="ECO:0000313" key="18">
    <source>
        <dbReference type="Proteomes" id="UP000324767"/>
    </source>
</evidence>
<feature type="region of interest" description="Disordered" evidence="11">
    <location>
        <begin position="699"/>
        <end position="719"/>
    </location>
</feature>
<evidence type="ECO:0000259" key="14">
    <source>
        <dbReference type="PROSITE" id="PS51195"/>
    </source>
</evidence>
<comment type="function">
    <text evidence="10">RNA helicase.</text>
</comment>
<dbReference type="InterPro" id="IPR011545">
    <property type="entry name" value="DEAD/DEAH_box_helicase_dom"/>
</dbReference>
<evidence type="ECO:0000256" key="7">
    <source>
        <dbReference type="ARBA" id="ARBA00022884"/>
    </source>
</evidence>
<organism evidence="16 17">
    <name type="scientific">Lasallia pustulata</name>
    <dbReference type="NCBI Taxonomy" id="136370"/>
    <lineage>
        <taxon>Eukaryota</taxon>
        <taxon>Fungi</taxon>
        <taxon>Dikarya</taxon>
        <taxon>Ascomycota</taxon>
        <taxon>Pezizomycotina</taxon>
        <taxon>Lecanoromycetes</taxon>
        <taxon>OSLEUM clade</taxon>
        <taxon>Umbilicariomycetidae</taxon>
        <taxon>Umbilicariales</taxon>
        <taxon>Umbilicariaceae</taxon>
        <taxon>Lasallia</taxon>
    </lineage>
</organism>
<evidence type="ECO:0000256" key="1">
    <source>
        <dbReference type="ARBA" id="ARBA00004604"/>
    </source>
</evidence>
<reference evidence="15 18" key="3">
    <citation type="submission" date="2019-09" db="EMBL/GenBank/DDBJ databases">
        <title>The hologenome of the rock-dwelling lichen Lasallia pustulata.</title>
        <authorList>
            <person name="Greshake Tzovaras B."/>
            <person name="Segers F."/>
            <person name="Bicker A."/>
            <person name="Dal Grande F."/>
            <person name="Otte J."/>
            <person name="Hankeln T."/>
            <person name="Schmitt I."/>
            <person name="Ebersberger I."/>
        </authorList>
    </citation>
    <scope>NUCLEOTIDE SEQUENCE [LARGE SCALE GENOMIC DNA]</scope>
    <source>
        <strain evidence="15">A1-1</strain>
    </source>
</reference>
<feature type="domain" description="Helicase ATP-binding" evidence="12">
    <location>
        <begin position="229"/>
        <end position="429"/>
    </location>
</feature>
<keyword evidence="5 9" id="KW-0347">Helicase</keyword>
<evidence type="ECO:0000256" key="10">
    <source>
        <dbReference type="RuleBase" id="RU365068"/>
    </source>
</evidence>
<dbReference type="Proteomes" id="UP000192927">
    <property type="component" value="Unassembled WGS sequence"/>
</dbReference>
<protein>
    <recommendedName>
        <fullName evidence="10">ATP-dependent RNA helicase</fullName>
        <ecNumber evidence="10">3.6.4.13</ecNumber>
    </recommendedName>
</protein>
<dbReference type="GO" id="GO:0005730">
    <property type="term" value="C:nucleolus"/>
    <property type="evidence" value="ECO:0007669"/>
    <property type="project" value="UniProtKB-SubCell"/>
</dbReference>
<comment type="subcellular location">
    <subcellularLocation>
        <location evidence="1">Nucleus</location>
        <location evidence="1">Nucleolus</location>
    </subcellularLocation>
</comment>
<keyword evidence="6 9" id="KW-0067">ATP-binding</keyword>
<evidence type="ECO:0000256" key="2">
    <source>
        <dbReference type="ARBA" id="ARBA00022552"/>
    </source>
</evidence>
<feature type="short sequence motif" description="Q motif" evidence="8">
    <location>
        <begin position="198"/>
        <end position="226"/>
    </location>
</feature>
<dbReference type="PROSITE" id="PS51192">
    <property type="entry name" value="HELICASE_ATP_BIND_1"/>
    <property type="match status" value="1"/>
</dbReference>
<sequence>MAPVEKKRQRDVRAQSPKKRQRVGSGSAGARHVGNQIVSLDDLAWKEVALPDRLEDAEGFFGLEEIEDVEVVRDEQSGKVEYKVPSSESTKKHGAKRSNGKNITASKAKKPANRDDDDGDQWVGFEDDGITAASSIDGAKHALSVSTNVKSANKDKKNKKPTSKELRKEPGLGPSPISGSTNIFDALNEEVADEVDVSAWLQISLSSETLSSLSKLKFSHPTPIQAAAIPEILNGHDVVGKASTGSGKTLAFGIPILEHYLATRKEKEPAAKATETERQQPPIAMILSPTRELAHQLSAHLTDLCSNAASPGPLIATLTGGLSIQKQQRLLAHADIIIGTPGRLWEIISGSKGLTSWLKQLKFLVVDEADRLLSDGHFQEVEEILNTLDREDKNENADSEEENEFAGEKVERQTLVFSATLQKELQHKLAGKGKPSGGALMNKQESMEYLLKKLNFREDRPKFIDVNSVSQMASGLKEGIVECAALEKDLHLYALMLHYPKTRTLIFANSISSVRRLTPFLQNLNIPAHALHSQMPQKARLRSIERFSSPSHPGSILVATDVAARGLDIPSVQLVVHYHLPRAADMYIHRSGRTARAEKSGSSILLCAPEEVVPVRRLVAKVHARNMNTDAPGSKKFFMRTIELDRRIIARLKPRVTLAKKISDASLAKEKKGHEDDWLRTAAGDLGVDYDSEEFAAQEVSKKGRGQGRKKAEKEARGLSKGALQTLRAELKGLLAQRVNVGVSEKYLTAGGVDVDELLREGSQGEFLGNVDGLGFDD</sequence>
<feature type="region of interest" description="Disordered" evidence="11">
    <location>
        <begin position="1"/>
        <end position="36"/>
    </location>
</feature>
<dbReference type="CDD" id="cd18787">
    <property type="entry name" value="SF2_C_DEAD"/>
    <property type="match status" value="1"/>
</dbReference>
<dbReference type="AlphaFoldDB" id="A0A1W5CUQ2"/>
<keyword evidence="7 10" id="KW-0694">RNA-binding</keyword>
<comment type="similarity">
    <text evidence="9">Belongs to the DEAD box helicase family.</text>
</comment>
<dbReference type="InterPro" id="IPR014001">
    <property type="entry name" value="Helicase_ATP-bd"/>
</dbReference>
<reference evidence="17" key="2">
    <citation type="submission" date="2017-03" db="EMBL/GenBank/DDBJ databases">
        <authorList>
            <person name="Sharma R."/>
            <person name="Thines M."/>
        </authorList>
    </citation>
    <scope>NUCLEOTIDE SEQUENCE [LARGE SCALE GENOMIC DNA]</scope>
</reference>
<dbReference type="InterPro" id="IPR000629">
    <property type="entry name" value="RNA-helicase_DEAD-box_CS"/>
</dbReference>
<evidence type="ECO:0000259" key="12">
    <source>
        <dbReference type="PROSITE" id="PS51192"/>
    </source>
</evidence>
<comment type="domain">
    <text evidence="10">The Q motif is unique to and characteristic of the DEAD box family of RNA helicases and controls ATP binding and hydrolysis.</text>
</comment>
<dbReference type="Proteomes" id="UP000324767">
    <property type="component" value="Unassembled WGS sequence"/>
</dbReference>